<evidence type="ECO:0000313" key="1">
    <source>
        <dbReference type="EMBL" id="SER63143.1"/>
    </source>
</evidence>
<dbReference type="Proteomes" id="UP000182584">
    <property type="component" value="Unassembled WGS sequence"/>
</dbReference>
<proteinExistence type="predicted"/>
<organism evidence="1 2">
    <name type="scientific">Butyrivibrio fibrisolvens</name>
    <dbReference type="NCBI Taxonomy" id="831"/>
    <lineage>
        <taxon>Bacteria</taxon>
        <taxon>Bacillati</taxon>
        <taxon>Bacillota</taxon>
        <taxon>Clostridia</taxon>
        <taxon>Lachnospirales</taxon>
        <taxon>Lachnospiraceae</taxon>
        <taxon>Butyrivibrio</taxon>
    </lineage>
</organism>
<protein>
    <submittedName>
        <fullName evidence="1">Uncharacterized protein</fullName>
    </submittedName>
</protein>
<dbReference type="EMBL" id="FOGJ01000008">
    <property type="protein sequence ID" value="SER63143.1"/>
    <property type="molecule type" value="Genomic_DNA"/>
</dbReference>
<sequence>MADSESISNGLKSERELTQDMKDELKRNGIVASLEDYFKRQDNLIALNDGFHNILDFIPDFIMIDLLEEYRHALFRNIDAFASGVLGYRHGNVQVMRKIARHFYVFDSQSKEFVLDERFKDYSSSQLEKMSKWSKQELLSANIDSSMTVYEIDAKVRENGLKKSIRVTDDEFRVIKAYSIADDATKTQIKELLNLR</sequence>
<gene>
    <name evidence="1" type="ORF">SAMN04487884_10896</name>
</gene>
<dbReference type="AlphaFoldDB" id="A0A1H9QTV4"/>
<accession>A0A1H9QTV4</accession>
<dbReference type="OrthoDB" id="2005490at2"/>
<evidence type="ECO:0000313" key="2">
    <source>
        <dbReference type="Proteomes" id="UP000182584"/>
    </source>
</evidence>
<dbReference type="eggNOG" id="ENOG5030H9B">
    <property type="taxonomic scope" value="Bacteria"/>
</dbReference>
<dbReference type="RefSeq" id="WP_074755509.1">
    <property type="nucleotide sequence ID" value="NZ_FOGJ01000008.1"/>
</dbReference>
<name>A0A1H9QTV4_BUTFI</name>
<reference evidence="1 2" key="1">
    <citation type="submission" date="2016-10" db="EMBL/GenBank/DDBJ databases">
        <authorList>
            <person name="de Groot N.N."/>
        </authorList>
    </citation>
    <scope>NUCLEOTIDE SEQUENCE [LARGE SCALE GENOMIC DNA]</scope>
    <source>
        <strain evidence="1 2">AR40</strain>
    </source>
</reference>